<name>A0A6V8P765_9ACTN</name>
<dbReference type="Proteomes" id="UP000591948">
    <property type="component" value="Unassembled WGS sequence"/>
</dbReference>
<dbReference type="AlphaFoldDB" id="A0A6V8P765"/>
<dbReference type="EMBL" id="BLRY01000238">
    <property type="protein sequence ID" value="GFP28475.1"/>
    <property type="molecule type" value="Genomic_DNA"/>
</dbReference>
<dbReference type="GO" id="GO:0097367">
    <property type="term" value="F:carbohydrate derivative binding"/>
    <property type="evidence" value="ECO:0007669"/>
    <property type="project" value="InterPro"/>
</dbReference>
<gene>
    <name evidence="1" type="ORF">HKBW3S33_01890</name>
</gene>
<proteinExistence type="predicted"/>
<accession>A0A6V8P765</accession>
<protein>
    <submittedName>
        <fullName evidence="1">Glutamine---fructose-6-phosphate transaminase (Isomerizing)</fullName>
    </submittedName>
</protein>
<sequence>MEWDVVAAEKEGFEHFMLKEIHEQPKAIRDTLRSRITADGLVNLAELNLAKD</sequence>
<dbReference type="InterPro" id="IPR046348">
    <property type="entry name" value="SIS_dom_sf"/>
</dbReference>
<keyword evidence="2" id="KW-1185">Reference proteome</keyword>
<organism evidence="1 2">
    <name type="scientific">Candidatus Hakubella thermalkaliphila</name>
    <dbReference type="NCBI Taxonomy" id="2754717"/>
    <lineage>
        <taxon>Bacteria</taxon>
        <taxon>Bacillati</taxon>
        <taxon>Actinomycetota</taxon>
        <taxon>Actinomycetota incertae sedis</taxon>
        <taxon>Candidatus Hakubellales</taxon>
        <taxon>Candidatus Hakubellaceae</taxon>
        <taxon>Candidatus Hakubella</taxon>
    </lineage>
</organism>
<dbReference type="Gene3D" id="3.40.50.10490">
    <property type="entry name" value="Glucose-6-phosphate isomerase like protein, domain 1"/>
    <property type="match status" value="1"/>
</dbReference>
<dbReference type="SUPFAM" id="SSF53697">
    <property type="entry name" value="SIS domain"/>
    <property type="match status" value="1"/>
</dbReference>
<evidence type="ECO:0000313" key="1">
    <source>
        <dbReference type="EMBL" id="GFP28475.1"/>
    </source>
</evidence>
<comment type="caution">
    <text evidence="1">The sequence shown here is derived from an EMBL/GenBank/DDBJ whole genome shotgun (WGS) entry which is preliminary data.</text>
</comment>
<reference evidence="1 2" key="1">
    <citation type="journal article" date="2020" name="Front. Microbiol.">
        <title>Single-cell genomics of novel Actinobacteria with the Wood-Ljungdahl pathway discovered in a serpentinizing system.</title>
        <authorList>
            <person name="Merino N."/>
            <person name="Kawai M."/>
            <person name="Boyd E.S."/>
            <person name="Colman D.R."/>
            <person name="McGlynn S.E."/>
            <person name="Nealson K.H."/>
            <person name="Kurokawa K."/>
            <person name="Hongoh Y."/>
        </authorList>
    </citation>
    <scope>NUCLEOTIDE SEQUENCE [LARGE SCALE GENOMIC DNA]</scope>
    <source>
        <strain evidence="1 2">S33</strain>
    </source>
</reference>
<feature type="non-terminal residue" evidence="1">
    <location>
        <position position="52"/>
    </location>
</feature>
<dbReference type="GO" id="GO:1901135">
    <property type="term" value="P:carbohydrate derivative metabolic process"/>
    <property type="evidence" value="ECO:0007669"/>
    <property type="project" value="InterPro"/>
</dbReference>
<evidence type="ECO:0000313" key="2">
    <source>
        <dbReference type="Proteomes" id="UP000591948"/>
    </source>
</evidence>